<evidence type="ECO:0000259" key="1">
    <source>
        <dbReference type="Pfam" id="PF08885"/>
    </source>
</evidence>
<dbReference type="InterPro" id="IPR014982">
    <property type="entry name" value="GSCFA"/>
</dbReference>
<feature type="domain" description="GSCFA" evidence="1">
    <location>
        <begin position="49"/>
        <end position="282"/>
    </location>
</feature>
<organism evidence="2 3">
    <name type="scientific">Flavobacterium dankookense</name>
    <dbReference type="NCBI Taxonomy" id="706186"/>
    <lineage>
        <taxon>Bacteria</taxon>
        <taxon>Pseudomonadati</taxon>
        <taxon>Bacteroidota</taxon>
        <taxon>Flavobacteriia</taxon>
        <taxon>Flavobacteriales</taxon>
        <taxon>Flavobacteriaceae</taxon>
        <taxon>Flavobacterium</taxon>
    </lineage>
</organism>
<name>A0A4R6Q9D7_9FLAO</name>
<sequence>MIFLKTYFLSLFTSFERLTFLSLPKKGMQFSTPVFVSKSNHPIDYTSSIVALGSCFAENMGEKFSYFKFQNTVNPFGIIFNPFSIEKLIERVVNQSLFTEKDVFFHNDLWHCFEVHSELSNPSKEELIDNLNAILTSTRNQIIKATHIIITYGTSWVYRNRETNAIVANCHKVSQNQFTKEILSVTTIEQSIQNTIDLIRQLNPSCNFIFTISPVRHIKDGIVENQRSKAHLISAIHSSEFTIHNYFPSYEIMMDELRDYRFYANDMLHPSQQAIDFIWIKFFENYVAEKEFKTMQEVCDIQKALAHRPFNVESINHQKFIDSTNKKIAALLQKHPNISF</sequence>
<dbReference type="EMBL" id="SNXR01000015">
    <property type="protein sequence ID" value="TDP58333.1"/>
    <property type="molecule type" value="Genomic_DNA"/>
</dbReference>
<comment type="caution">
    <text evidence="2">The sequence shown here is derived from an EMBL/GenBank/DDBJ whole genome shotgun (WGS) entry which is preliminary data.</text>
</comment>
<reference evidence="2 3" key="1">
    <citation type="submission" date="2019-03" db="EMBL/GenBank/DDBJ databases">
        <title>Genomic Encyclopedia of Archaeal and Bacterial Type Strains, Phase II (KMG-II): from individual species to whole genera.</title>
        <authorList>
            <person name="Goeker M."/>
        </authorList>
    </citation>
    <scope>NUCLEOTIDE SEQUENCE [LARGE SCALE GENOMIC DNA]</scope>
    <source>
        <strain evidence="2 3">DSM 25687</strain>
    </source>
</reference>
<keyword evidence="3" id="KW-1185">Reference proteome</keyword>
<dbReference type="Pfam" id="PF08885">
    <property type="entry name" value="GSCFA"/>
    <property type="match status" value="1"/>
</dbReference>
<evidence type="ECO:0000313" key="2">
    <source>
        <dbReference type="EMBL" id="TDP58333.1"/>
    </source>
</evidence>
<evidence type="ECO:0000313" key="3">
    <source>
        <dbReference type="Proteomes" id="UP000295260"/>
    </source>
</evidence>
<accession>A0A4R6Q9D7</accession>
<proteinExistence type="predicted"/>
<protein>
    <submittedName>
        <fullName evidence="2">GSCFA family protein</fullName>
    </submittedName>
</protein>
<dbReference type="Proteomes" id="UP000295260">
    <property type="component" value="Unassembled WGS sequence"/>
</dbReference>
<dbReference type="AlphaFoldDB" id="A0A4R6Q9D7"/>
<gene>
    <name evidence="2" type="ORF">BC748_2372</name>
</gene>